<dbReference type="EMBL" id="LCHP01000004">
    <property type="protein sequence ID" value="KKT36793.1"/>
    <property type="molecule type" value="Genomic_DNA"/>
</dbReference>
<name>A0A837I9L8_9BACT</name>
<evidence type="ECO:0000256" key="1">
    <source>
        <dbReference type="SAM" id="Phobius"/>
    </source>
</evidence>
<gene>
    <name evidence="2" type="ORF">UW25_C0004G0121</name>
</gene>
<comment type="caution">
    <text evidence="2">The sequence shown here is derived from an EMBL/GenBank/DDBJ whole genome shotgun (WGS) entry which is preliminary data.</text>
</comment>
<dbReference type="Proteomes" id="UP000033815">
    <property type="component" value="Unassembled WGS sequence"/>
</dbReference>
<feature type="transmembrane region" description="Helical" evidence="1">
    <location>
        <begin position="163"/>
        <end position="182"/>
    </location>
</feature>
<evidence type="ECO:0000313" key="3">
    <source>
        <dbReference type="Proteomes" id="UP000033815"/>
    </source>
</evidence>
<sequence length="184" mass="20177">MIDRALKWKYKNTALLILSLIALFFLMDTEIAHSIIKSIGNFGYFGAFVTGIFFVSTFTVAPSSLVLFHLAEEFNPILIALYSGAGAVIGDLIIFSFLKDGVFEEIRPFFAGFKGPYLDALARTPYFAWLVPVAGAIIIASPFPDEVGIALMGLSKIKTWQFVMLAFMLNSTGIFLIVTLAATL</sequence>
<evidence type="ECO:0000313" key="2">
    <source>
        <dbReference type="EMBL" id="KKT36793.1"/>
    </source>
</evidence>
<keyword evidence="1" id="KW-0812">Transmembrane</keyword>
<feature type="transmembrane region" description="Helical" evidence="1">
    <location>
        <begin position="126"/>
        <end position="143"/>
    </location>
</feature>
<feature type="transmembrane region" description="Helical" evidence="1">
    <location>
        <begin position="44"/>
        <end position="70"/>
    </location>
</feature>
<reference evidence="2 3" key="1">
    <citation type="journal article" date="2015" name="Nature">
        <title>rRNA introns, odd ribosomes, and small enigmatic genomes across a large radiation of phyla.</title>
        <authorList>
            <person name="Brown C.T."/>
            <person name="Hug L.A."/>
            <person name="Thomas B.C."/>
            <person name="Sharon I."/>
            <person name="Castelle C.J."/>
            <person name="Singh A."/>
            <person name="Wilkins M.J."/>
            <person name="Williams K.H."/>
            <person name="Banfield J.F."/>
        </authorList>
    </citation>
    <scope>NUCLEOTIDE SEQUENCE [LARGE SCALE GENOMIC DNA]</scope>
</reference>
<feature type="transmembrane region" description="Helical" evidence="1">
    <location>
        <begin position="77"/>
        <end position="98"/>
    </location>
</feature>
<dbReference type="AlphaFoldDB" id="A0A837I9L8"/>
<keyword evidence="1" id="KW-0472">Membrane</keyword>
<proteinExistence type="predicted"/>
<organism evidence="2 3">
    <name type="scientific">Candidatus Nomurabacteria bacterium GW2011_GWB1_44_12</name>
    <dbReference type="NCBI Taxonomy" id="1618748"/>
    <lineage>
        <taxon>Bacteria</taxon>
        <taxon>Candidatus Nomuraibacteriota</taxon>
    </lineage>
</organism>
<protein>
    <submittedName>
        <fullName evidence="2">Uncharacterized protein</fullName>
    </submittedName>
</protein>
<keyword evidence="1" id="KW-1133">Transmembrane helix</keyword>
<accession>A0A837I9L8</accession>